<comment type="caution">
    <text evidence="1">The sequence shown here is derived from an EMBL/GenBank/DDBJ whole genome shotgun (WGS) entry which is preliminary data.</text>
</comment>
<organism evidence="1 2">
    <name type="scientific">Gemmobacter nanjingensis</name>
    <dbReference type="NCBI Taxonomy" id="488454"/>
    <lineage>
        <taxon>Bacteria</taxon>
        <taxon>Pseudomonadati</taxon>
        <taxon>Pseudomonadota</taxon>
        <taxon>Alphaproteobacteria</taxon>
        <taxon>Rhodobacterales</taxon>
        <taxon>Paracoccaceae</taxon>
        <taxon>Gemmobacter</taxon>
    </lineage>
</organism>
<dbReference type="Proteomes" id="UP000658305">
    <property type="component" value="Unassembled WGS sequence"/>
</dbReference>
<dbReference type="EMBL" id="BMYI01000014">
    <property type="protein sequence ID" value="GHC32701.1"/>
    <property type="molecule type" value="Genomic_DNA"/>
</dbReference>
<keyword evidence="2" id="KW-1185">Reference proteome</keyword>
<gene>
    <name evidence="1" type="ORF">GCM10007291_37140</name>
</gene>
<proteinExistence type="predicted"/>
<evidence type="ECO:0000313" key="2">
    <source>
        <dbReference type="Proteomes" id="UP000658305"/>
    </source>
</evidence>
<dbReference type="Pfam" id="PF10134">
    <property type="entry name" value="RPA"/>
    <property type="match status" value="1"/>
</dbReference>
<evidence type="ECO:0000313" key="1">
    <source>
        <dbReference type="EMBL" id="GHC32701.1"/>
    </source>
</evidence>
<sequence length="126" mass="13848">MLDNALILTIDRAYFDLTGGLDRWLYGLVRKHGGRQRDDWRFDFHHLHQKSGALSPFKRFAFELRDIIRRQPLPGRALDAARSSVAAGCGAFAHPRHGAGCGSAPSPISAMARTGLIWGMVCGSAM</sequence>
<accession>A0ABQ3FPK8</accession>
<protein>
    <submittedName>
        <fullName evidence="1">Uncharacterized protein</fullName>
    </submittedName>
</protein>
<reference evidence="2" key="1">
    <citation type="journal article" date="2019" name="Int. J. Syst. Evol. Microbiol.">
        <title>The Global Catalogue of Microorganisms (GCM) 10K type strain sequencing project: providing services to taxonomists for standard genome sequencing and annotation.</title>
        <authorList>
            <consortium name="The Broad Institute Genomics Platform"/>
            <consortium name="The Broad Institute Genome Sequencing Center for Infectious Disease"/>
            <person name="Wu L."/>
            <person name="Ma J."/>
        </authorList>
    </citation>
    <scope>NUCLEOTIDE SEQUENCE [LARGE SCALE GENOMIC DNA]</scope>
    <source>
        <strain evidence="2">KCTC 23298</strain>
    </source>
</reference>
<dbReference type="InterPro" id="IPR018777">
    <property type="entry name" value="Replication_initiator_prot_A"/>
</dbReference>
<name>A0ABQ3FPK8_9RHOB</name>